<comment type="caution">
    <text evidence="4">The sequence shown here is derived from an EMBL/GenBank/DDBJ whole genome shotgun (WGS) entry which is preliminary data.</text>
</comment>
<keyword evidence="2" id="KW-0560">Oxidoreductase</keyword>
<dbReference type="InterPro" id="IPR043143">
    <property type="entry name" value="Mal/L-sulf/L-lact_DH-like_NADP"/>
</dbReference>
<dbReference type="PANTHER" id="PTHR11091">
    <property type="entry name" value="OXIDOREDUCTASE-RELATED"/>
    <property type="match status" value="1"/>
</dbReference>
<evidence type="ECO:0000256" key="1">
    <source>
        <dbReference type="ARBA" id="ARBA00006056"/>
    </source>
</evidence>
<keyword evidence="5" id="KW-1185">Reference proteome</keyword>
<protein>
    <recommendedName>
        <fullName evidence="6">Lactate dehydrogenase</fullName>
    </recommendedName>
</protein>
<dbReference type="SUPFAM" id="SSF89733">
    <property type="entry name" value="L-sulfolactate dehydrogenase-like"/>
    <property type="match status" value="1"/>
</dbReference>
<gene>
    <name evidence="4" type="ORF">EOS_05595</name>
</gene>
<reference evidence="4 5" key="1">
    <citation type="journal article" date="2015" name="Genome Announc.">
        <title>Draft Genome Sequence of Burkholderia sp. Strain PML1(12), an Ectomycorrhizosphere-Inhabiting Bacterium with Effective Mineral-Weathering Ability.</title>
        <authorList>
            <person name="Uroz S."/>
            <person name="Oger P."/>
        </authorList>
    </citation>
    <scope>NUCLEOTIDE SEQUENCE [LARGE SCALE GENOMIC DNA]</scope>
    <source>
        <strain evidence="5">PML1(12)</strain>
    </source>
</reference>
<organism evidence="4 5">
    <name type="scientific">Caballeronia mineralivorans PML1(12)</name>
    <dbReference type="NCBI Taxonomy" id="908627"/>
    <lineage>
        <taxon>Bacteria</taxon>
        <taxon>Pseudomonadati</taxon>
        <taxon>Pseudomonadota</taxon>
        <taxon>Betaproteobacteria</taxon>
        <taxon>Burkholderiales</taxon>
        <taxon>Burkholderiaceae</taxon>
        <taxon>Caballeronia</taxon>
    </lineage>
</organism>
<evidence type="ECO:0008006" key="6">
    <source>
        <dbReference type="Google" id="ProtNLM"/>
    </source>
</evidence>
<dbReference type="RefSeq" id="WP_047845618.1">
    <property type="nucleotide sequence ID" value="NZ_AEJF01000051.1"/>
</dbReference>
<dbReference type="InterPro" id="IPR036111">
    <property type="entry name" value="Mal/L-sulfo/L-lacto_DH-like_sf"/>
</dbReference>
<dbReference type="PATRIC" id="fig|908627.4.peg.1234"/>
<dbReference type="InterPro" id="IPR003767">
    <property type="entry name" value="Malate/L-lactate_DH-like"/>
</dbReference>
<dbReference type="Gene3D" id="1.10.1530.10">
    <property type="match status" value="1"/>
</dbReference>
<evidence type="ECO:0000313" key="4">
    <source>
        <dbReference type="EMBL" id="KLU27166.1"/>
    </source>
</evidence>
<accession>A0A0J1D3B9</accession>
<evidence type="ECO:0000313" key="5">
    <source>
        <dbReference type="Proteomes" id="UP000035963"/>
    </source>
</evidence>
<dbReference type="EMBL" id="AEJF01000051">
    <property type="protein sequence ID" value="KLU27166.1"/>
    <property type="molecule type" value="Genomic_DNA"/>
</dbReference>
<proteinExistence type="inferred from homology"/>
<comment type="similarity">
    <text evidence="1">Belongs to the LDH2/MDH2 oxidoreductase family.</text>
</comment>
<dbReference type="Pfam" id="PF02615">
    <property type="entry name" value="Ldh_2"/>
    <property type="match status" value="1"/>
</dbReference>
<dbReference type="PANTHER" id="PTHR11091:SF0">
    <property type="entry name" value="MALATE DEHYDROGENASE"/>
    <property type="match status" value="1"/>
</dbReference>
<dbReference type="Proteomes" id="UP000035963">
    <property type="component" value="Unassembled WGS sequence"/>
</dbReference>
<dbReference type="GO" id="GO:0016491">
    <property type="term" value="F:oxidoreductase activity"/>
    <property type="evidence" value="ECO:0007669"/>
    <property type="project" value="UniProtKB-KW"/>
</dbReference>
<evidence type="ECO:0000256" key="3">
    <source>
        <dbReference type="SAM" id="MobiDB-lite"/>
    </source>
</evidence>
<evidence type="ECO:0000256" key="2">
    <source>
        <dbReference type="ARBA" id="ARBA00023002"/>
    </source>
</evidence>
<dbReference type="OrthoDB" id="924592at2"/>
<name>A0A0J1D3B9_9BURK</name>
<dbReference type="AlphaFoldDB" id="A0A0J1D3B9"/>
<sequence>MTIQIQLTETQARELGFAALRVAGLSDDEAGVITDHVVDAELCGYGYSGLAKLLNLLEHARFRAARSEPTFSDSTGPISLLDGGNHNGMYVMYLASMAAAQRADQFGFAVIGVRNTWMSGRSAYYVDALAKRGLVGIVTVASTPVVAAPGGASPVLGTNPIAFGFPTESDPFVIDMGTSAFMTTEVRYRKRLNIALPEGVALDSQGVPTTDPHAAAEGLLLPFGDHKGFGISLAIHALGMLCNAEPPPPKTGPGALVVAIKPTLAGDSSTYRQTMSRWLQSVKATRTQKGIDEIRLPGERSARSREQAKRHGIDIPKRIVDALTDYASGKKSRGDGQ</sequence>
<dbReference type="InterPro" id="IPR043144">
    <property type="entry name" value="Mal/L-sulf/L-lact_DH-like_ah"/>
</dbReference>
<feature type="region of interest" description="Disordered" evidence="3">
    <location>
        <begin position="297"/>
        <end position="316"/>
    </location>
</feature>
<dbReference type="Gene3D" id="3.30.1370.60">
    <property type="entry name" value="Hypothetical oxidoreductase yiak, domain 2"/>
    <property type="match status" value="1"/>
</dbReference>